<accession>A0A0D2J274</accession>
<feature type="repeat" description="ANK" evidence="3">
    <location>
        <begin position="709"/>
        <end position="734"/>
    </location>
</feature>
<feature type="repeat" description="ANK" evidence="3">
    <location>
        <begin position="743"/>
        <end position="767"/>
    </location>
</feature>
<keyword evidence="2 3" id="KW-0040">ANK repeat</keyword>
<evidence type="ECO:0000256" key="3">
    <source>
        <dbReference type="PROSITE-ProRule" id="PRU00023"/>
    </source>
</evidence>
<dbReference type="EMBL" id="KN847475">
    <property type="protein sequence ID" value="KIX09816.1"/>
    <property type="molecule type" value="Genomic_DNA"/>
</dbReference>
<dbReference type="Proteomes" id="UP000053617">
    <property type="component" value="Unassembled WGS sequence"/>
</dbReference>
<sequence length="1010" mass="110251">MQDYRDRIVSNLTMLKVFQDKIACGQQHKSHGKAILDWVGSTDYVLQHANYSGKRTAGTGEWLFECNEFQSWLSGKGRGLLCYGIPGAGKSILSSLVVDYLNQKYPEEPSVGIAYLYCDYMRQHEQNYGNLVAGLLRQLSQVPPVIPIHVKRLYDRHEMRQSHPSVDELSNALEVVVAQFDRVFVIIDALDECHEIARASLVARLSSLQTRCGVCFLVTSRCSDALAGLERYERLEIRAKTADICAYLQESVTLLPDFVTGDTNLLEDVKTQVSNAADGMFLLASFHLKSLIKARSPKAVESILKGLPKGSNAHNMEYDKVMEKIKGQASERRARDVLALITFAKRPLSVFELQHALAVEVGTSKLDPRNSRDTKDIISACAGLVSAEGGVVRLFHYTTQEYLQQRNWFPDAEKSLGKICVAYLSFGVFENGRCRTDEDFEKRLNAYPFYDYAARNWGLHVRTASIEDDEMLLSLLQNENKVLACSQAMLVRKGYTWRGYSQRVPGNVTGLHLAAYFGLSIAMRALLAQGASLTSTDAHGRTPLSWAAENGNEAVVKLLADSGGVDLDCADHLGRTAISWAAMNGHETVVDILLKTGTVDVDSKDADGRTALSWAAGNGHTVVVQSLLNTGSVDPDSTDDAGRTPASWAAEGGFEAILKQLLDTGKLQVDRMDHDGRTLLSRAAESGRDGMVQLLLGTGAVEADSRDKDGRTPISWAAMNGHETVINLLLQTGVVDVDSKDEDGRTALSWAAGNGHTAVIQQLLNTGDVEIDSSDNLGHTSLLWGAENGHKNVVEQLLKTGKANIAMADIKGRTAFLWAARNGHVAVVKFLLETGTCDVDLEDANGRTAFSWAAGDGHVAIVELLLDAGGVDTDSTDHRRRTPLSWAAENGHAAIVQLLLQRGQVHPDSKDKDRRTPLSWAAEYGQTGIVGLLLGTGRVDVCSRDRKGQTPLLLAAAGGYEVVVRQLIGAWKAGANVTDYRGRTPLSCAKERGHDKIVELLERPEFGTQL</sequence>
<dbReference type="SMART" id="SM00248">
    <property type="entry name" value="ANK"/>
    <property type="match status" value="15"/>
</dbReference>
<keyword evidence="7" id="KW-1185">Reference proteome</keyword>
<dbReference type="HOGENOM" id="CLU_000288_34_23_1"/>
<feature type="repeat" description="ANK" evidence="3">
    <location>
        <begin position="675"/>
        <end position="700"/>
    </location>
</feature>
<dbReference type="InterPro" id="IPR002110">
    <property type="entry name" value="Ankyrin_rpt"/>
</dbReference>
<dbReference type="GO" id="GO:0000976">
    <property type="term" value="F:transcription cis-regulatory region binding"/>
    <property type="evidence" value="ECO:0007669"/>
    <property type="project" value="TreeGrafter"/>
</dbReference>
<dbReference type="Gene3D" id="1.25.40.20">
    <property type="entry name" value="Ankyrin repeat-containing domain"/>
    <property type="match status" value="6"/>
</dbReference>
<dbReference type="InterPro" id="IPR027417">
    <property type="entry name" value="P-loop_NTPase"/>
</dbReference>
<dbReference type="Pfam" id="PF12796">
    <property type="entry name" value="Ank_2"/>
    <property type="match status" value="4"/>
</dbReference>
<dbReference type="RefSeq" id="XP_013276952.1">
    <property type="nucleotide sequence ID" value="XM_013421498.1"/>
</dbReference>
<feature type="repeat" description="ANK" evidence="3">
    <location>
        <begin position="879"/>
        <end position="903"/>
    </location>
</feature>
<organism evidence="6 7">
    <name type="scientific">Rhinocladiella mackenziei CBS 650.93</name>
    <dbReference type="NCBI Taxonomy" id="1442369"/>
    <lineage>
        <taxon>Eukaryota</taxon>
        <taxon>Fungi</taxon>
        <taxon>Dikarya</taxon>
        <taxon>Ascomycota</taxon>
        <taxon>Pezizomycotina</taxon>
        <taxon>Eurotiomycetes</taxon>
        <taxon>Chaetothyriomycetidae</taxon>
        <taxon>Chaetothyriales</taxon>
        <taxon>Herpotrichiellaceae</taxon>
        <taxon>Rhinocladiella</taxon>
    </lineage>
</organism>
<dbReference type="PANTHER" id="PTHR24193">
    <property type="entry name" value="ANKYRIN REPEAT PROTEIN"/>
    <property type="match status" value="1"/>
</dbReference>
<dbReference type="InterPro" id="IPR056884">
    <property type="entry name" value="NPHP3-like_N"/>
</dbReference>
<dbReference type="InterPro" id="IPR054471">
    <property type="entry name" value="GPIID_WHD"/>
</dbReference>
<gene>
    <name evidence="6" type="ORF">Z518_00897</name>
</gene>
<name>A0A0D2J274_9EURO</name>
<evidence type="ECO:0000256" key="1">
    <source>
        <dbReference type="ARBA" id="ARBA00022737"/>
    </source>
</evidence>
<feature type="repeat" description="ANK" evidence="3">
    <location>
        <begin position="506"/>
        <end position="538"/>
    </location>
</feature>
<dbReference type="STRING" id="1442369.A0A0D2J274"/>
<feature type="repeat" description="ANK" evidence="3">
    <location>
        <begin position="539"/>
        <end position="563"/>
    </location>
</feature>
<dbReference type="PROSITE" id="PS50088">
    <property type="entry name" value="ANK_REPEAT"/>
    <property type="match status" value="10"/>
</dbReference>
<dbReference type="AlphaFoldDB" id="A0A0D2J274"/>
<dbReference type="SUPFAM" id="SSF52540">
    <property type="entry name" value="P-loop containing nucleoside triphosphate hydrolases"/>
    <property type="match status" value="1"/>
</dbReference>
<feature type="repeat" description="ANK" evidence="3">
    <location>
        <begin position="811"/>
        <end position="835"/>
    </location>
</feature>
<evidence type="ECO:0000313" key="7">
    <source>
        <dbReference type="Proteomes" id="UP000053617"/>
    </source>
</evidence>
<dbReference type="GO" id="GO:0005634">
    <property type="term" value="C:nucleus"/>
    <property type="evidence" value="ECO:0007669"/>
    <property type="project" value="TreeGrafter"/>
</dbReference>
<dbReference type="GeneID" id="25288968"/>
<feature type="repeat" description="ANK" evidence="3">
    <location>
        <begin position="573"/>
        <end position="597"/>
    </location>
</feature>
<dbReference type="Pfam" id="PF00023">
    <property type="entry name" value="Ank"/>
    <property type="match status" value="2"/>
</dbReference>
<evidence type="ECO:0000256" key="2">
    <source>
        <dbReference type="ARBA" id="ARBA00023043"/>
    </source>
</evidence>
<dbReference type="VEuPathDB" id="FungiDB:Z518_00897"/>
<dbReference type="OrthoDB" id="5421817at2759"/>
<evidence type="ECO:0000259" key="4">
    <source>
        <dbReference type="Pfam" id="PF22939"/>
    </source>
</evidence>
<feature type="domain" description="GPI inositol-deacylase winged helix" evidence="4">
    <location>
        <begin position="328"/>
        <end position="405"/>
    </location>
</feature>
<dbReference type="InterPro" id="IPR050663">
    <property type="entry name" value="Ankyrin-SOCS_Box"/>
</dbReference>
<dbReference type="InterPro" id="IPR036770">
    <property type="entry name" value="Ankyrin_rpt-contain_sf"/>
</dbReference>
<feature type="domain" description="Nephrocystin 3-like N-terminal" evidence="5">
    <location>
        <begin position="58"/>
        <end position="221"/>
    </location>
</feature>
<dbReference type="GO" id="GO:0045944">
    <property type="term" value="P:positive regulation of transcription by RNA polymerase II"/>
    <property type="evidence" value="ECO:0007669"/>
    <property type="project" value="TreeGrafter"/>
</dbReference>
<feature type="repeat" description="ANK" evidence="3">
    <location>
        <begin position="607"/>
        <end position="632"/>
    </location>
</feature>
<dbReference type="SUPFAM" id="SSF48403">
    <property type="entry name" value="Ankyrin repeat"/>
    <property type="match status" value="2"/>
</dbReference>
<dbReference type="PROSITE" id="PS50297">
    <property type="entry name" value="ANK_REP_REGION"/>
    <property type="match status" value="9"/>
</dbReference>
<feature type="repeat" description="ANK" evidence="3">
    <location>
        <begin position="845"/>
        <end position="869"/>
    </location>
</feature>
<evidence type="ECO:0008006" key="8">
    <source>
        <dbReference type="Google" id="ProtNLM"/>
    </source>
</evidence>
<protein>
    <recommendedName>
        <fullName evidence="8">NACHT domain-containing protein</fullName>
    </recommendedName>
</protein>
<keyword evidence="1" id="KW-0677">Repeat</keyword>
<proteinExistence type="predicted"/>
<dbReference type="Pfam" id="PF24883">
    <property type="entry name" value="NPHP3_N"/>
    <property type="match status" value="1"/>
</dbReference>
<dbReference type="Gene3D" id="3.40.50.300">
    <property type="entry name" value="P-loop containing nucleotide triphosphate hydrolases"/>
    <property type="match status" value="1"/>
</dbReference>
<evidence type="ECO:0000313" key="6">
    <source>
        <dbReference type="EMBL" id="KIX09816.1"/>
    </source>
</evidence>
<dbReference type="PANTHER" id="PTHR24193:SF121">
    <property type="entry name" value="ADA2A-CONTAINING COMPLEX COMPONENT 3, ISOFORM D"/>
    <property type="match status" value="1"/>
</dbReference>
<evidence type="ECO:0000259" key="5">
    <source>
        <dbReference type="Pfam" id="PF24883"/>
    </source>
</evidence>
<dbReference type="Pfam" id="PF22939">
    <property type="entry name" value="WHD_GPIID"/>
    <property type="match status" value="1"/>
</dbReference>
<reference evidence="6 7" key="1">
    <citation type="submission" date="2015-01" db="EMBL/GenBank/DDBJ databases">
        <title>The Genome Sequence of Rhinocladiella mackenzie CBS 650.93.</title>
        <authorList>
            <consortium name="The Broad Institute Genomics Platform"/>
            <person name="Cuomo C."/>
            <person name="de Hoog S."/>
            <person name="Gorbushina A."/>
            <person name="Stielow B."/>
            <person name="Teixiera M."/>
            <person name="Abouelleil A."/>
            <person name="Chapman S.B."/>
            <person name="Priest M."/>
            <person name="Young S.K."/>
            <person name="Wortman J."/>
            <person name="Nusbaum C."/>
            <person name="Birren B."/>
        </authorList>
    </citation>
    <scope>NUCLEOTIDE SEQUENCE [LARGE SCALE GENOMIC DNA]</scope>
    <source>
        <strain evidence="6 7">CBS 650.93</strain>
    </source>
</reference>